<reference evidence="1 2" key="1">
    <citation type="submission" date="2024-02" db="EMBL/GenBank/DDBJ databases">
        <title>De novo assembly and annotation of 12 fungi associated with fruit tree decline syndrome in Ontario, Canada.</title>
        <authorList>
            <person name="Sulman M."/>
            <person name="Ellouze W."/>
            <person name="Ilyukhin E."/>
        </authorList>
    </citation>
    <scope>NUCLEOTIDE SEQUENCE [LARGE SCALE GENOMIC DNA]</scope>
    <source>
        <strain evidence="1 2">M169</strain>
    </source>
</reference>
<evidence type="ECO:0000313" key="2">
    <source>
        <dbReference type="Proteomes" id="UP001430848"/>
    </source>
</evidence>
<proteinExistence type="predicted"/>
<comment type="caution">
    <text evidence="1">The sequence shown here is derived from an EMBL/GenBank/DDBJ whole genome shotgun (WGS) entry which is preliminary data.</text>
</comment>
<accession>A0ABR1P9S5</accession>
<keyword evidence="2" id="KW-1185">Reference proteome</keyword>
<organism evidence="1 2">
    <name type="scientific">Diaporthe eres</name>
    <name type="common">Phomopsis oblonga</name>
    <dbReference type="NCBI Taxonomy" id="83184"/>
    <lineage>
        <taxon>Eukaryota</taxon>
        <taxon>Fungi</taxon>
        <taxon>Dikarya</taxon>
        <taxon>Ascomycota</taxon>
        <taxon>Pezizomycotina</taxon>
        <taxon>Sordariomycetes</taxon>
        <taxon>Sordariomycetidae</taxon>
        <taxon>Diaporthales</taxon>
        <taxon>Diaporthaceae</taxon>
        <taxon>Diaporthe</taxon>
        <taxon>Diaporthe eres species complex</taxon>
    </lineage>
</organism>
<dbReference type="Proteomes" id="UP001430848">
    <property type="component" value="Unassembled WGS sequence"/>
</dbReference>
<protein>
    <submittedName>
        <fullName evidence="1">Uncharacterized protein</fullName>
    </submittedName>
</protein>
<sequence length="131" mass="15098">MGQSRHLAKYKLINTHLQLRLYKLEGEHNVREWPLVVKYGGADHAVAAEKVQVLCMVTDDGTGVQHAFSRLSDFSSTWFIPSKFVPIIWQIMTACLGETEQCEFESANWDFIAQILGIRRQFRPYLHDFVA</sequence>
<name>A0ABR1P9S5_DIAER</name>
<evidence type="ECO:0000313" key="1">
    <source>
        <dbReference type="EMBL" id="KAK7729969.1"/>
    </source>
</evidence>
<dbReference type="EMBL" id="JAKNSF020000027">
    <property type="protein sequence ID" value="KAK7729969.1"/>
    <property type="molecule type" value="Genomic_DNA"/>
</dbReference>
<gene>
    <name evidence="1" type="ORF">SLS63_006029</name>
</gene>